<dbReference type="InterPro" id="IPR039436">
    <property type="entry name" value="Asteroid_dom"/>
</dbReference>
<sequence>MGIKGLSSALKTLVSQAQLHGRAVIDGPGLAFFIHSLARSLAGSSTVLDEPSSAMLVELAIQWLDELQSGGVNIAAIYFDGYLPTSKTETRIQRLCERSHEANNYFLATVSGTHTVISRNVSGSSSQRLPINPFIVPAVLEALRSLDRYAVLTHLVPGEADPYCARDVCLNGGTLLTGDSDFLLYDLGATGTVAFFRDVCVTPQLRDDGKKVSLISALRYDPVDICRKLSLEPGQQGMLAAAFEITSSPVKTYKALTATPRSQWQYLEPAQADKFADFSAEYMVAPGELRSKPDYLKYTDPRVAEFILDWAAVAGFNATPSLSQSSPASPIPSAPRDPVVHLPLLIDRWDMGTGWNASTVIRQLAYSLCRSGGDAISTITEYRRTLSLYSAGQAVELLAASEVPDVLRDTLSYTLEFIQESAGIAKMQTTTTTTRLRWITACLGFEIGQAASEGKESTTVKLLRKASTARSGVEGLLDPRNWDVIHLVAIIQGVLYSLRMLRQVLMCQIGEIFTRSDTDGRLNEMRDCLASLPCIAEYPCLAEMEYLFEQLDQAGAFKKLSAVVGIKEPSFGKTGKGSGRAGKTGAKQQRKHSNKAAGLSNPFDALAMDD</sequence>
<dbReference type="Gene3D" id="3.40.50.1010">
    <property type="entry name" value="5'-nuclease"/>
    <property type="match status" value="1"/>
</dbReference>
<dbReference type="STRING" id="2025994.A0A2T3AKN8"/>
<evidence type="ECO:0000259" key="3">
    <source>
        <dbReference type="Pfam" id="PF12813"/>
    </source>
</evidence>
<dbReference type="OrthoDB" id="5297549at2759"/>
<dbReference type="InterPro" id="IPR026832">
    <property type="entry name" value="Asteroid"/>
</dbReference>
<dbReference type="Pfam" id="PF12813">
    <property type="entry name" value="XPG_I_2"/>
    <property type="match status" value="1"/>
</dbReference>
<evidence type="ECO:0000313" key="4">
    <source>
        <dbReference type="EMBL" id="PSS02248.1"/>
    </source>
</evidence>
<reference evidence="4 5" key="1">
    <citation type="journal article" date="2018" name="Mycol. Prog.">
        <title>Coniella lustricola, a new species from submerged detritus.</title>
        <authorList>
            <person name="Raudabaugh D.B."/>
            <person name="Iturriaga T."/>
            <person name="Carver A."/>
            <person name="Mondo S."/>
            <person name="Pangilinan J."/>
            <person name="Lipzen A."/>
            <person name="He G."/>
            <person name="Amirebrahimi M."/>
            <person name="Grigoriev I.V."/>
            <person name="Miller A.N."/>
        </authorList>
    </citation>
    <scope>NUCLEOTIDE SEQUENCE [LARGE SCALE GENOMIC DNA]</scope>
    <source>
        <strain evidence="4 5">B22-T-1</strain>
    </source>
</reference>
<evidence type="ECO:0000313" key="5">
    <source>
        <dbReference type="Proteomes" id="UP000241462"/>
    </source>
</evidence>
<proteinExistence type="inferred from homology"/>
<dbReference type="InParanoid" id="A0A2T3AKN8"/>
<accession>A0A2T3AKN8</accession>
<name>A0A2T3AKN8_9PEZI</name>
<keyword evidence="5" id="KW-1185">Reference proteome</keyword>
<gene>
    <name evidence="4" type="ORF">BD289DRAFT_502577</name>
</gene>
<evidence type="ECO:0000256" key="1">
    <source>
        <dbReference type="ARBA" id="ARBA00007398"/>
    </source>
</evidence>
<dbReference type="EMBL" id="KZ678378">
    <property type="protein sequence ID" value="PSS02248.1"/>
    <property type="molecule type" value="Genomic_DNA"/>
</dbReference>
<dbReference type="PANTHER" id="PTHR15665">
    <property type="entry name" value="ASTEROID PROTEIN"/>
    <property type="match status" value="1"/>
</dbReference>
<feature type="region of interest" description="Disordered" evidence="2">
    <location>
        <begin position="569"/>
        <end position="610"/>
    </location>
</feature>
<evidence type="ECO:0000256" key="2">
    <source>
        <dbReference type="SAM" id="MobiDB-lite"/>
    </source>
</evidence>
<protein>
    <submittedName>
        <fullName evidence="4">XPG domain containing-domain-containing protein</fullName>
    </submittedName>
</protein>
<dbReference type="InterPro" id="IPR029060">
    <property type="entry name" value="PIN-like_dom_sf"/>
</dbReference>
<dbReference type="AlphaFoldDB" id="A0A2T3AKN8"/>
<dbReference type="PANTHER" id="PTHR15665:SF1">
    <property type="entry name" value="PROTEIN ASTEROID HOMOLOG 1"/>
    <property type="match status" value="1"/>
</dbReference>
<comment type="similarity">
    <text evidence="1">Belongs to the asteroid family.</text>
</comment>
<feature type="domain" description="Asteroid" evidence="3">
    <location>
        <begin position="132"/>
        <end position="387"/>
    </location>
</feature>
<dbReference type="SUPFAM" id="SSF88723">
    <property type="entry name" value="PIN domain-like"/>
    <property type="match status" value="1"/>
</dbReference>
<dbReference type="Proteomes" id="UP000241462">
    <property type="component" value="Unassembled WGS sequence"/>
</dbReference>
<organism evidence="4 5">
    <name type="scientific">Coniella lustricola</name>
    <dbReference type="NCBI Taxonomy" id="2025994"/>
    <lineage>
        <taxon>Eukaryota</taxon>
        <taxon>Fungi</taxon>
        <taxon>Dikarya</taxon>
        <taxon>Ascomycota</taxon>
        <taxon>Pezizomycotina</taxon>
        <taxon>Sordariomycetes</taxon>
        <taxon>Sordariomycetidae</taxon>
        <taxon>Diaporthales</taxon>
        <taxon>Schizoparmaceae</taxon>
        <taxon>Coniella</taxon>
    </lineage>
</organism>